<keyword evidence="2" id="KW-1185">Reference proteome</keyword>
<gene>
    <name evidence="1" type="ORF">RMCN_5159</name>
</gene>
<organism evidence="1 2">
    <name type="scientific">Mycolicibacterium novocastrense</name>
    <name type="common">Mycobacterium novocastrense</name>
    <dbReference type="NCBI Taxonomy" id="59813"/>
    <lineage>
        <taxon>Bacteria</taxon>
        <taxon>Bacillati</taxon>
        <taxon>Actinomycetota</taxon>
        <taxon>Actinomycetes</taxon>
        <taxon>Mycobacteriales</taxon>
        <taxon>Mycobacteriaceae</taxon>
        <taxon>Mycolicibacterium</taxon>
    </lineage>
</organism>
<name>A0ABQ0KQY5_MYCNV</name>
<dbReference type="CDD" id="cd18809">
    <property type="entry name" value="SF1_C_RecD"/>
    <property type="match status" value="1"/>
</dbReference>
<dbReference type="RefSeq" id="WP_308206357.1">
    <property type="nucleotide sequence ID" value="NZ_BCTA01000086.1"/>
</dbReference>
<dbReference type="Proteomes" id="UP000069773">
    <property type="component" value="Unassembled WGS sequence"/>
</dbReference>
<dbReference type="EMBL" id="BCTA01000086">
    <property type="protein sequence ID" value="GAT12026.1"/>
    <property type="molecule type" value="Genomic_DNA"/>
</dbReference>
<reference evidence="1 2" key="1">
    <citation type="journal article" date="2016" name="Genome Announc.">
        <title>Draft Genome Sequences of Five Rapidly Growing Mycobacterium Species, M. thermoresistibile, M. fortuitum subsp. acetamidolyticum, M. canariasense, M. brisbanense, and M. novocastrense.</title>
        <authorList>
            <person name="Katahira K."/>
            <person name="Ogura Y."/>
            <person name="Gotoh Y."/>
            <person name="Hayashi T."/>
        </authorList>
    </citation>
    <scope>NUCLEOTIDE SEQUENCE [LARGE SCALE GENOMIC DNA]</scope>
    <source>
        <strain evidence="1 2">JCM18114</strain>
    </source>
</reference>
<sequence>MFSTDYIRQHITHGYAVTVHSAQGATADTTHAVLGETSTRTLAYVAMSRGRDTNTGYLYRRAAEHEYQDESAELGRETIRGSSRYAASLFRAVLAHDEGPMTAHDLVDRTAEAALPIRVRNAINDRTTAVRHRTFAHSRWLTRVMHQNTFKDARTRNIGLGISIDDGLAL</sequence>
<accession>A0ABQ0KQY5</accession>
<proteinExistence type="predicted"/>
<comment type="caution">
    <text evidence="1">The sequence shown here is derived from an EMBL/GenBank/DDBJ whole genome shotgun (WGS) entry which is preliminary data.</text>
</comment>
<dbReference type="InterPro" id="IPR027417">
    <property type="entry name" value="P-loop_NTPase"/>
</dbReference>
<protein>
    <submittedName>
        <fullName evidence="1">TrwC relaxase</fullName>
    </submittedName>
</protein>
<evidence type="ECO:0000313" key="1">
    <source>
        <dbReference type="EMBL" id="GAT12026.1"/>
    </source>
</evidence>
<dbReference type="Gene3D" id="3.40.50.300">
    <property type="entry name" value="P-loop containing nucleotide triphosphate hydrolases"/>
    <property type="match status" value="1"/>
</dbReference>
<dbReference type="SUPFAM" id="SSF52540">
    <property type="entry name" value="P-loop containing nucleoside triphosphate hydrolases"/>
    <property type="match status" value="1"/>
</dbReference>
<evidence type="ECO:0000313" key="2">
    <source>
        <dbReference type="Proteomes" id="UP000069773"/>
    </source>
</evidence>